<keyword evidence="4" id="KW-1185">Reference proteome</keyword>
<comment type="caution">
    <text evidence="3">The sequence shown here is derived from an EMBL/GenBank/DDBJ whole genome shotgun (WGS) entry which is preliminary data.</text>
</comment>
<keyword evidence="1" id="KW-0732">Signal</keyword>
<dbReference type="NCBIfam" id="TIGR01840">
    <property type="entry name" value="esterase_phb"/>
    <property type="match status" value="1"/>
</dbReference>
<evidence type="ECO:0000313" key="4">
    <source>
        <dbReference type="Proteomes" id="UP001596086"/>
    </source>
</evidence>
<dbReference type="EMBL" id="JBHSMZ010000004">
    <property type="protein sequence ID" value="MFC5548073.1"/>
    <property type="molecule type" value="Genomic_DNA"/>
</dbReference>
<proteinExistence type="predicted"/>
<reference evidence="4" key="1">
    <citation type="journal article" date="2019" name="Int. J. Syst. Evol. Microbiol.">
        <title>The Global Catalogue of Microorganisms (GCM) 10K type strain sequencing project: providing services to taxonomists for standard genome sequencing and annotation.</title>
        <authorList>
            <consortium name="The Broad Institute Genomics Platform"/>
            <consortium name="The Broad Institute Genome Sequencing Center for Infectious Disease"/>
            <person name="Wu L."/>
            <person name="Ma J."/>
        </authorList>
    </citation>
    <scope>NUCLEOTIDE SEQUENCE [LARGE SCALE GENOMIC DNA]</scope>
    <source>
        <strain evidence="4">CGMCC 4.5798</strain>
    </source>
</reference>
<dbReference type="GO" id="GO:0016787">
    <property type="term" value="F:hydrolase activity"/>
    <property type="evidence" value="ECO:0007669"/>
    <property type="project" value="UniProtKB-KW"/>
</dbReference>
<protein>
    <submittedName>
        <fullName evidence="3">Alpha/beta hydrolase family esterase</fullName>
    </submittedName>
</protein>
<dbReference type="PANTHER" id="PTHR43037">
    <property type="entry name" value="UNNAMED PRODUCT-RELATED"/>
    <property type="match status" value="1"/>
</dbReference>
<evidence type="ECO:0000313" key="3">
    <source>
        <dbReference type="EMBL" id="MFC5548073.1"/>
    </source>
</evidence>
<gene>
    <name evidence="3" type="ORF">ACFPO9_06045</name>
</gene>
<name>A0ABW0RTK5_9BURK</name>
<dbReference type="SUPFAM" id="SSF53474">
    <property type="entry name" value="alpha/beta-Hydrolases"/>
    <property type="match status" value="1"/>
</dbReference>
<dbReference type="Proteomes" id="UP001596086">
    <property type="component" value="Unassembled WGS sequence"/>
</dbReference>
<evidence type="ECO:0000256" key="2">
    <source>
        <dbReference type="ARBA" id="ARBA00022801"/>
    </source>
</evidence>
<dbReference type="PANTHER" id="PTHR43037:SF1">
    <property type="entry name" value="BLL1128 PROTEIN"/>
    <property type="match status" value="1"/>
</dbReference>
<organism evidence="3 4">
    <name type="scientific">Massilia aerilata</name>
    <dbReference type="NCBI Taxonomy" id="453817"/>
    <lineage>
        <taxon>Bacteria</taxon>
        <taxon>Pseudomonadati</taxon>
        <taxon>Pseudomonadota</taxon>
        <taxon>Betaproteobacteria</taxon>
        <taxon>Burkholderiales</taxon>
        <taxon>Oxalobacteraceae</taxon>
        <taxon>Telluria group</taxon>
        <taxon>Massilia</taxon>
    </lineage>
</organism>
<dbReference type="InterPro" id="IPR010126">
    <property type="entry name" value="Esterase_phb"/>
</dbReference>
<sequence>MNVFSTWPPFAFGFQAPAPTIPHAGAFIRGSFDDSERVVHYKLFVPSAYCGAPMPLVVMLHGCGQDAGDFAIGTGMNALAEEHQVLVLYPEQSAHAHWNKCWNWYDPTHHQRGKGEPAMIAALTRQVAADYAVDSARIAVAGLSSGAAMALILGRTYPDLFNAVGSHSGLAYGSATDAIGAMLAMRDGASKDILARATPSPGVPVIVFHGDADATVHRKNSARVVRQSVDSRAVSTVEEKGESGGRGFTRSIHAGIDGAVLVEQWTVHGAGHAWSGGSVQGSYTDMRGPDASKEMLRFFLKQ</sequence>
<accession>A0ABW0RTK5</accession>
<evidence type="ECO:0000256" key="1">
    <source>
        <dbReference type="ARBA" id="ARBA00022729"/>
    </source>
</evidence>
<dbReference type="Gene3D" id="3.40.50.1820">
    <property type="entry name" value="alpha/beta hydrolase"/>
    <property type="match status" value="1"/>
</dbReference>
<dbReference type="Pfam" id="PF10503">
    <property type="entry name" value="Esterase_PHB"/>
    <property type="match status" value="1"/>
</dbReference>
<dbReference type="InterPro" id="IPR029058">
    <property type="entry name" value="AB_hydrolase_fold"/>
</dbReference>
<dbReference type="InterPro" id="IPR050955">
    <property type="entry name" value="Plant_Biomass_Hydrol_Est"/>
</dbReference>
<keyword evidence="2 3" id="KW-0378">Hydrolase</keyword>
<dbReference type="RefSeq" id="WP_379768441.1">
    <property type="nucleotide sequence ID" value="NZ_JBHSMZ010000004.1"/>
</dbReference>